<name>A0A3Q9G7W0_9ACTO</name>
<evidence type="ECO:0000313" key="1">
    <source>
        <dbReference type="EMBL" id="AZQ77657.1"/>
    </source>
</evidence>
<keyword evidence="2" id="KW-1185">Reference proteome</keyword>
<dbReference type="EMBL" id="CP034593">
    <property type="protein sequence ID" value="AZQ77657.1"/>
    <property type="molecule type" value="Genomic_DNA"/>
</dbReference>
<dbReference type="AlphaFoldDB" id="A0A3Q9G7W0"/>
<dbReference type="OrthoDB" id="5075075at2"/>
<accession>A0A3Q9G7W0</accession>
<sequence>MARALKPCGTIAAYRRHRKNDEDPCDQCREANAAVQRERRNAKKAEKAEKFAAELEVSQPLIERGVSQESSRLSDLERQRFLVMSALEGSFAVAEVRTIPQLSKELREINREIEQVKAEGQEEVDPLAEFFNADVIDLHTASG</sequence>
<dbReference type="RefSeq" id="WP_126704460.1">
    <property type="nucleotide sequence ID" value="NZ_CP034593.1"/>
</dbReference>
<gene>
    <name evidence="1" type="ORF">EJ997_10215</name>
</gene>
<evidence type="ECO:0000313" key="2">
    <source>
        <dbReference type="Proteomes" id="UP000280344"/>
    </source>
</evidence>
<reference evidence="1 2" key="1">
    <citation type="submission" date="2018-12" db="EMBL/GenBank/DDBJ databases">
        <title>Complete genome sequence of Flaviflexus sp. H23T48.</title>
        <authorList>
            <person name="Bae J.-W."/>
            <person name="Lee J.-Y."/>
        </authorList>
    </citation>
    <scope>NUCLEOTIDE SEQUENCE [LARGE SCALE GENOMIC DNA]</scope>
    <source>
        <strain evidence="1 2">H23T48</strain>
    </source>
</reference>
<dbReference type="KEGG" id="flh:EJ997_10215"/>
<dbReference type="Proteomes" id="UP000280344">
    <property type="component" value="Chromosome"/>
</dbReference>
<proteinExistence type="predicted"/>
<organism evidence="1 2">
    <name type="scientific">Flaviflexus ciconiae</name>
    <dbReference type="NCBI Taxonomy" id="2496867"/>
    <lineage>
        <taxon>Bacteria</taxon>
        <taxon>Bacillati</taxon>
        <taxon>Actinomycetota</taxon>
        <taxon>Actinomycetes</taxon>
        <taxon>Actinomycetales</taxon>
        <taxon>Actinomycetaceae</taxon>
        <taxon>Flaviflexus</taxon>
    </lineage>
</organism>
<protein>
    <submittedName>
        <fullName evidence="1">Uncharacterized protein</fullName>
    </submittedName>
</protein>